<feature type="compositionally biased region" description="Polar residues" evidence="4">
    <location>
        <begin position="89"/>
        <end position="108"/>
    </location>
</feature>
<evidence type="ECO:0000256" key="2">
    <source>
        <dbReference type="ARBA" id="ARBA00022679"/>
    </source>
</evidence>
<feature type="region of interest" description="Disordered" evidence="4">
    <location>
        <begin position="50"/>
        <end position="173"/>
    </location>
</feature>
<dbReference type="GO" id="GO:0042644">
    <property type="term" value="C:chloroplast nucleoid"/>
    <property type="evidence" value="ECO:0007669"/>
    <property type="project" value="TreeGrafter"/>
</dbReference>
<evidence type="ECO:0000256" key="4">
    <source>
        <dbReference type="SAM" id="MobiDB-lite"/>
    </source>
</evidence>
<dbReference type="GO" id="GO:0009658">
    <property type="term" value="P:chloroplast organization"/>
    <property type="evidence" value="ECO:0007669"/>
    <property type="project" value="TreeGrafter"/>
</dbReference>
<proteinExistence type="inferred from homology"/>
<feature type="domain" description="Carbohydrate kinase PfkB" evidence="5">
    <location>
        <begin position="226"/>
        <end position="496"/>
    </location>
</feature>
<dbReference type="InterPro" id="IPR050306">
    <property type="entry name" value="PfkB_Carbo_kinase"/>
</dbReference>
<feature type="compositionally biased region" description="Acidic residues" evidence="4">
    <location>
        <begin position="598"/>
        <end position="613"/>
    </location>
</feature>
<keyword evidence="3" id="KW-0418">Kinase</keyword>
<dbReference type="InterPro" id="IPR011611">
    <property type="entry name" value="PfkB_dom"/>
</dbReference>
<protein>
    <recommendedName>
        <fullName evidence="5">Carbohydrate kinase PfkB domain-containing protein</fullName>
    </recommendedName>
</protein>
<dbReference type="AlphaFoldDB" id="A0AAU9LF60"/>
<reference evidence="6 7" key="1">
    <citation type="submission" date="2022-01" db="EMBL/GenBank/DDBJ databases">
        <authorList>
            <person name="Xiong W."/>
            <person name="Schranz E."/>
        </authorList>
    </citation>
    <scope>NUCLEOTIDE SEQUENCE [LARGE SCALE GENOMIC DNA]</scope>
</reference>
<feature type="compositionally biased region" description="Acidic residues" evidence="4">
    <location>
        <begin position="565"/>
        <end position="575"/>
    </location>
</feature>
<comment type="caution">
    <text evidence="6">The sequence shown here is derived from an EMBL/GenBank/DDBJ whole genome shotgun (WGS) entry which is preliminary data.</text>
</comment>
<dbReference type="Proteomes" id="UP001157418">
    <property type="component" value="Unassembled WGS sequence"/>
</dbReference>
<feature type="compositionally biased region" description="Acidic residues" evidence="4">
    <location>
        <begin position="162"/>
        <end position="173"/>
    </location>
</feature>
<dbReference type="GO" id="GO:0016301">
    <property type="term" value="F:kinase activity"/>
    <property type="evidence" value="ECO:0007669"/>
    <property type="project" value="UniProtKB-KW"/>
</dbReference>
<feature type="region of interest" description="Disordered" evidence="4">
    <location>
        <begin position="565"/>
        <end position="613"/>
    </location>
</feature>
<feature type="compositionally biased region" description="Basic residues" evidence="4">
    <location>
        <begin position="66"/>
        <end position="78"/>
    </location>
</feature>
<dbReference type="EMBL" id="CAKMRJ010000001">
    <property type="protein sequence ID" value="CAH1414174.1"/>
    <property type="molecule type" value="Genomic_DNA"/>
</dbReference>
<comment type="similarity">
    <text evidence="1">Belongs to the carbohydrate kinase PfkB family.</text>
</comment>
<dbReference type="Gene3D" id="3.40.1190.20">
    <property type="match status" value="1"/>
</dbReference>
<dbReference type="CDD" id="cd01167">
    <property type="entry name" value="bac_FRK"/>
    <property type="match status" value="1"/>
</dbReference>
<evidence type="ECO:0000313" key="6">
    <source>
        <dbReference type="EMBL" id="CAH1414174.1"/>
    </source>
</evidence>
<sequence>MASFPSFTQFCSLPRWHSNLPSIPSINLVKFPDVRLCSRFAITAVPRRKLAENTSDGEEDDSEKKTTRKRAPSRRRKKAESDVPEENSIPETIVSNTDEMTSLPSESTAVPEKPQRRTRKKEIAIASTSSNLEEEEPEKKVTRRTRVKKKMDDTIDQSSETELSEIEDDTDNEKDIQFDENGEEDISFTYSWPPLICCFGSTHHAFVPSGRRANRLLDHESHERMKDALWAPEKFVRAPGGCASDVALCLANIGSNAVLMGKIGDDDFGQALLYHLNENRVQTRSIRIDAKRTTSVSRMKMSKRGSLKMTCVNTCAEDSLKKSEINVDVLKEAKMFYFNSFSLLDKKMRTSALQAIKISKQLGGLIFFDLNLPLPLWHSREETQSIIQEALELADIIEVTKQELEFLCGIVPSERFDTKDNDRSKFVHYDPDQIGSIRPDNLQLLFVTNGTSKIHYYTKEHNGSVLGMEDPPITPFTSDMSAAGDGIVAGLMSKLIVQPHLMTDKEYLVHSIDYAINRGVTQQWLQARTRGYPPKPGMEDDEFFSDPNGLRTISQKAFRTLIPVEEEEEEEEEVSLDVKRDDGDDLEGDEGVNVVIDGDYDSEDISDIGMEDEEPVRRVVNQVVGAKRRSL</sequence>
<evidence type="ECO:0000256" key="3">
    <source>
        <dbReference type="ARBA" id="ARBA00022777"/>
    </source>
</evidence>
<dbReference type="PANTHER" id="PTHR43085">
    <property type="entry name" value="HEXOKINASE FAMILY MEMBER"/>
    <property type="match status" value="1"/>
</dbReference>
<keyword evidence="2" id="KW-0808">Transferase</keyword>
<dbReference type="GO" id="GO:0009662">
    <property type="term" value="P:etioplast organization"/>
    <property type="evidence" value="ECO:0007669"/>
    <property type="project" value="TreeGrafter"/>
</dbReference>
<keyword evidence="7" id="KW-1185">Reference proteome</keyword>
<accession>A0AAU9LF60</accession>
<dbReference type="Pfam" id="PF00294">
    <property type="entry name" value="PfkB"/>
    <property type="match status" value="1"/>
</dbReference>
<dbReference type="SUPFAM" id="SSF53613">
    <property type="entry name" value="Ribokinase-like"/>
    <property type="match status" value="1"/>
</dbReference>
<evidence type="ECO:0000259" key="5">
    <source>
        <dbReference type="Pfam" id="PF00294"/>
    </source>
</evidence>
<dbReference type="PANTHER" id="PTHR43085:SF2">
    <property type="entry name" value="FRUCTOKINASE-LIKE 2, CHLOROPLASTIC"/>
    <property type="match status" value="1"/>
</dbReference>
<dbReference type="GO" id="GO:0042793">
    <property type="term" value="P:plastid transcription"/>
    <property type="evidence" value="ECO:0007669"/>
    <property type="project" value="TreeGrafter"/>
</dbReference>
<evidence type="ECO:0000256" key="1">
    <source>
        <dbReference type="ARBA" id="ARBA00010688"/>
    </source>
</evidence>
<dbReference type="InterPro" id="IPR029056">
    <property type="entry name" value="Ribokinase-like"/>
</dbReference>
<gene>
    <name evidence="6" type="ORF">LVIROSA_LOCUS2103</name>
</gene>
<organism evidence="6 7">
    <name type="scientific">Lactuca virosa</name>
    <dbReference type="NCBI Taxonomy" id="75947"/>
    <lineage>
        <taxon>Eukaryota</taxon>
        <taxon>Viridiplantae</taxon>
        <taxon>Streptophyta</taxon>
        <taxon>Embryophyta</taxon>
        <taxon>Tracheophyta</taxon>
        <taxon>Spermatophyta</taxon>
        <taxon>Magnoliopsida</taxon>
        <taxon>eudicotyledons</taxon>
        <taxon>Gunneridae</taxon>
        <taxon>Pentapetalae</taxon>
        <taxon>asterids</taxon>
        <taxon>campanulids</taxon>
        <taxon>Asterales</taxon>
        <taxon>Asteraceae</taxon>
        <taxon>Cichorioideae</taxon>
        <taxon>Cichorieae</taxon>
        <taxon>Lactucinae</taxon>
        <taxon>Lactuca</taxon>
    </lineage>
</organism>
<name>A0AAU9LF60_9ASTR</name>
<evidence type="ECO:0000313" key="7">
    <source>
        <dbReference type="Proteomes" id="UP001157418"/>
    </source>
</evidence>